<protein>
    <submittedName>
        <fullName evidence="2">Uncharacterized protein</fullName>
    </submittedName>
</protein>
<evidence type="ECO:0000313" key="2">
    <source>
        <dbReference type="EMBL" id="GAH41596.1"/>
    </source>
</evidence>
<evidence type="ECO:0000256" key="1">
    <source>
        <dbReference type="SAM" id="MobiDB-lite"/>
    </source>
</evidence>
<reference evidence="2" key="1">
    <citation type="journal article" date="2014" name="Front. Microbiol.">
        <title>High frequency of phylogenetically diverse reductive dehalogenase-homologous genes in deep subseafloor sedimentary metagenomes.</title>
        <authorList>
            <person name="Kawai M."/>
            <person name="Futagami T."/>
            <person name="Toyoda A."/>
            <person name="Takaki Y."/>
            <person name="Nishi S."/>
            <person name="Hori S."/>
            <person name="Arai W."/>
            <person name="Tsubouchi T."/>
            <person name="Morono Y."/>
            <person name="Uchiyama I."/>
            <person name="Ito T."/>
            <person name="Fujiyama A."/>
            <person name="Inagaki F."/>
            <person name="Takami H."/>
        </authorList>
    </citation>
    <scope>NUCLEOTIDE SEQUENCE</scope>
    <source>
        <strain evidence="2">Expedition CK06-06</strain>
    </source>
</reference>
<organism evidence="2">
    <name type="scientific">marine sediment metagenome</name>
    <dbReference type="NCBI Taxonomy" id="412755"/>
    <lineage>
        <taxon>unclassified sequences</taxon>
        <taxon>metagenomes</taxon>
        <taxon>ecological metagenomes</taxon>
    </lineage>
</organism>
<accession>X1F7K1</accession>
<proteinExistence type="predicted"/>
<feature type="non-terminal residue" evidence="2">
    <location>
        <position position="1"/>
    </location>
</feature>
<comment type="caution">
    <text evidence="2">The sequence shown here is derived from an EMBL/GenBank/DDBJ whole genome shotgun (WGS) entry which is preliminary data.</text>
</comment>
<feature type="compositionally biased region" description="Acidic residues" evidence="1">
    <location>
        <begin position="10"/>
        <end position="21"/>
    </location>
</feature>
<dbReference type="EMBL" id="BARU01007124">
    <property type="protein sequence ID" value="GAH41596.1"/>
    <property type="molecule type" value="Genomic_DNA"/>
</dbReference>
<sequence>RTDLGTERLEETEEELEEPKEEPEPPQRESLTTQFKIHNKQRVLLNRCEELSTLDWEWNNFLLKDFELLEDNVGFIKQKLNAASSLEELEELELLIEDLDKSWKKLFIRNEELFKTKGKFELKDKLDRIREFYTEIYSSLSQEELEEMIKKCEEDPEKLKDTCQSIEYQENYDYLLEHAFEYEIDPRFIRNIHNIPEREKLELKYVVKLWEDYKLLASRYGTQETYHFLIDRKRTILKKRGSLWKAFHKYMFPQRTPAPAH</sequence>
<name>X1F7K1_9ZZZZ</name>
<feature type="region of interest" description="Disordered" evidence="1">
    <location>
        <begin position="1"/>
        <end position="30"/>
    </location>
</feature>
<gene>
    <name evidence="2" type="ORF">S03H2_14047</name>
</gene>
<dbReference type="AlphaFoldDB" id="X1F7K1"/>